<comment type="catalytic activity">
    <reaction evidence="3">
        <text>L-lysyl-[protein] + 3 S-adenosyl-L-methionine = N(6),N(6),N(6)-trimethyl-L-lysyl-[protein] + 3 S-adenosyl-L-homocysteine + 3 H(+)</text>
        <dbReference type="Rhea" id="RHEA:54192"/>
        <dbReference type="Rhea" id="RHEA-COMP:9752"/>
        <dbReference type="Rhea" id="RHEA-COMP:13826"/>
        <dbReference type="ChEBI" id="CHEBI:15378"/>
        <dbReference type="ChEBI" id="CHEBI:29969"/>
        <dbReference type="ChEBI" id="CHEBI:57856"/>
        <dbReference type="ChEBI" id="CHEBI:59789"/>
        <dbReference type="ChEBI" id="CHEBI:61961"/>
    </reaction>
    <physiologicalReaction direction="left-to-right" evidence="3">
        <dbReference type="Rhea" id="RHEA:54193"/>
    </physiologicalReaction>
</comment>
<organism evidence="4 5">
    <name type="scientific">Gopherus agassizii</name>
    <name type="common">Agassiz's desert tortoise</name>
    <dbReference type="NCBI Taxonomy" id="38772"/>
    <lineage>
        <taxon>Eukaryota</taxon>
        <taxon>Metazoa</taxon>
        <taxon>Chordata</taxon>
        <taxon>Craniata</taxon>
        <taxon>Vertebrata</taxon>
        <taxon>Euteleostomi</taxon>
        <taxon>Archelosauria</taxon>
        <taxon>Testudinata</taxon>
        <taxon>Testudines</taxon>
        <taxon>Cryptodira</taxon>
        <taxon>Durocryptodira</taxon>
        <taxon>Testudinoidea</taxon>
        <taxon>Testudinidae</taxon>
        <taxon>Gopherus</taxon>
    </lineage>
</organism>
<dbReference type="GO" id="GO:0016279">
    <property type="term" value="F:protein-lysine N-methyltransferase activity"/>
    <property type="evidence" value="ECO:0007669"/>
    <property type="project" value="TreeGrafter"/>
</dbReference>
<reference evidence="4" key="3">
    <citation type="submission" date="2025-09" db="UniProtKB">
        <authorList>
            <consortium name="Ensembl"/>
        </authorList>
    </citation>
    <scope>IDENTIFICATION</scope>
</reference>
<evidence type="ECO:0000313" key="5">
    <source>
        <dbReference type="Proteomes" id="UP000291020"/>
    </source>
</evidence>
<evidence type="ECO:0000256" key="1">
    <source>
        <dbReference type="ARBA" id="ARBA00022603"/>
    </source>
</evidence>
<keyword evidence="5" id="KW-1185">Reference proteome</keyword>
<evidence type="ECO:0000256" key="2">
    <source>
        <dbReference type="ARBA" id="ARBA00022679"/>
    </source>
</evidence>
<evidence type="ECO:0000256" key="3">
    <source>
        <dbReference type="ARBA" id="ARBA00049497"/>
    </source>
</evidence>
<dbReference type="Proteomes" id="UP000291020">
    <property type="component" value="Unassembled WGS sequence"/>
</dbReference>
<accession>A0A452HCD4</accession>
<keyword evidence="1" id="KW-0489">Methyltransferase</keyword>
<dbReference type="STRING" id="38772.ENSGAGP00000012440"/>
<dbReference type="PANTHER" id="PTHR43648:SF1">
    <property type="entry name" value="ELECTRON TRANSFER FLAVOPROTEIN BETA SUBUNIT LYSINE METHYLTRANSFERASE"/>
    <property type="match status" value="1"/>
</dbReference>
<dbReference type="GO" id="GO:0005759">
    <property type="term" value="C:mitochondrial matrix"/>
    <property type="evidence" value="ECO:0007669"/>
    <property type="project" value="TreeGrafter"/>
</dbReference>
<dbReference type="AlphaFoldDB" id="A0A452HCD4"/>
<keyword evidence="2" id="KW-0808">Transferase</keyword>
<sequence length="143" mass="16618">MVFCRLKWFTGFGSRAVLSKASRSSNRSTSLIWRCCYHRTPGSFLDPEMRAFLEENTEVSNSGHLTPEIRLRLLTPRCRFWQERADLWPYGDPFWAIYWPGGQALSRSIHNLVSAFKTEKRHTPFAIFWADFGVNTLLAICLI</sequence>
<protein>
    <submittedName>
        <fullName evidence="4">Uncharacterized protein</fullName>
    </submittedName>
</protein>
<name>A0A452HCD4_9SAUR</name>
<dbReference type="PANTHER" id="PTHR43648">
    <property type="entry name" value="ELECTRON TRANSFER FLAVOPROTEIN BETA SUBUNIT LYSINE METHYLTRANSFERASE"/>
    <property type="match status" value="1"/>
</dbReference>
<reference evidence="4" key="2">
    <citation type="submission" date="2025-08" db="UniProtKB">
        <authorList>
            <consortium name="Ensembl"/>
        </authorList>
    </citation>
    <scope>IDENTIFICATION</scope>
</reference>
<dbReference type="GO" id="GO:0032259">
    <property type="term" value="P:methylation"/>
    <property type="evidence" value="ECO:0007669"/>
    <property type="project" value="UniProtKB-KW"/>
</dbReference>
<dbReference type="InterPro" id="IPR050078">
    <property type="entry name" value="Ribosomal_L11_MeTrfase_PrmA"/>
</dbReference>
<dbReference type="Ensembl" id="ENSGAGT00000014234.1">
    <property type="protein sequence ID" value="ENSGAGP00000012440.1"/>
    <property type="gene ID" value="ENSGAGG00000009544.1"/>
</dbReference>
<evidence type="ECO:0000313" key="4">
    <source>
        <dbReference type="Ensembl" id="ENSGAGP00000012440.1"/>
    </source>
</evidence>
<proteinExistence type="predicted"/>
<reference evidence="5" key="1">
    <citation type="journal article" date="2017" name="PLoS ONE">
        <title>The Agassiz's desert tortoise genome provides a resource for the conservation of a threatened species.</title>
        <authorList>
            <person name="Tollis M."/>
            <person name="DeNardo D.F."/>
            <person name="Cornelius J.A."/>
            <person name="Dolby G.A."/>
            <person name="Edwards T."/>
            <person name="Henen B.T."/>
            <person name="Karl A.E."/>
            <person name="Murphy R.W."/>
            <person name="Kusumi K."/>
        </authorList>
    </citation>
    <scope>NUCLEOTIDE SEQUENCE [LARGE SCALE GENOMIC DNA]</scope>
</reference>